<feature type="domain" description="ABC transmembrane type-1" evidence="8">
    <location>
        <begin position="94"/>
        <end position="283"/>
    </location>
</feature>
<evidence type="ECO:0000256" key="4">
    <source>
        <dbReference type="ARBA" id="ARBA00022692"/>
    </source>
</evidence>
<evidence type="ECO:0000256" key="5">
    <source>
        <dbReference type="ARBA" id="ARBA00022989"/>
    </source>
</evidence>
<dbReference type="Gene3D" id="1.10.3720.10">
    <property type="entry name" value="MetI-like"/>
    <property type="match status" value="1"/>
</dbReference>
<sequence>MTGQLTETRVIVTKGGKHTRLAQARTSKRKRWVSVGMATGAWVSSMLLFIPIAYMVLKSFQTEQVAANATPQLFFVPTLEHYVEAFESGIWPYAINSFVVVIVSTFVVIALALPAAWALSVRAIQNPQDSLFFFISTKMMPIAAGIIPVYVIASQLGLLNSVTILIIMHLGMNLPLGIWMLRSFMQEIPHEILEAAAVDGASSWRVGWSIVLPLMRPGIASTALLCAVFSWNEYFYAANLTTTNSTLPLFMQKFLSFGELYTAQVAAVAVVVSIPVVIAGWIAQKSLVRGLLFGAVK</sequence>
<organism evidence="9 10">
    <name type="scientific">Microbacterium invictum</name>
    <dbReference type="NCBI Taxonomy" id="515415"/>
    <lineage>
        <taxon>Bacteria</taxon>
        <taxon>Bacillati</taxon>
        <taxon>Actinomycetota</taxon>
        <taxon>Actinomycetes</taxon>
        <taxon>Micrococcales</taxon>
        <taxon>Microbacteriaceae</taxon>
        <taxon>Microbacterium</taxon>
    </lineage>
</organism>
<gene>
    <name evidence="9" type="ORF">BKA10_002629</name>
</gene>
<evidence type="ECO:0000256" key="2">
    <source>
        <dbReference type="ARBA" id="ARBA00022448"/>
    </source>
</evidence>
<evidence type="ECO:0000313" key="9">
    <source>
        <dbReference type="EMBL" id="MBB4140835.1"/>
    </source>
</evidence>
<evidence type="ECO:0000256" key="7">
    <source>
        <dbReference type="RuleBase" id="RU363032"/>
    </source>
</evidence>
<keyword evidence="3" id="KW-1003">Cell membrane</keyword>
<evidence type="ECO:0000256" key="6">
    <source>
        <dbReference type="ARBA" id="ARBA00023136"/>
    </source>
</evidence>
<feature type="transmembrane region" description="Helical" evidence="7">
    <location>
        <begin position="260"/>
        <end position="283"/>
    </location>
</feature>
<dbReference type="AlphaFoldDB" id="A0AA40SRD0"/>
<dbReference type="Proteomes" id="UP000549113">
    <property type="component" value="Unassembled WGS sequence"/>
</dbReference>
<keyword evidence="6 7" id="KW-0472">Membrane</keyword>
<dbReference type="PANTHER" id="PTHR32243:SF52">
    <property type="entry name" value="ABC TRANSPORTER PERMEASE PROTEIN"/>
    <property type="match status" value="1"/>
</dbReference>
<evidence type="ECO:0000259" key="8">
    <source>
        <dbReference type="PROSITE" id="PS50928"/>
    </source>
</evidence>
<dbReference type="CDD" id="cd06261">
    <property type="entry name" value="TM_PBP2"/>
    <property type="match status" value="1"/>
</dbReference>
<keyword evidence="5 7" id="KW-1133">Transmembrane helix</keyword>
<evidence type="ECO:0000256" key="1">
    <source>
        <dbReference type="ARBA" id="ARBA00004651"/>
    </source>
</evidence>
<dbReference type="EMBL" id="JACIFH010000001">
    <property type="protein sequence ID" value="MBB4140835.1"/>
    <property type="molecule type" value="Genomic_DNA"/>
</dbReference>
<keyword evidence="4 7" id="KW-0812">Transmembrane</keyword>
<dbReference type="InterPro" id="IPR000515">
    <property type="entry name" value="MetI-like"/>
</dbReference>
<name>A0AA40SRD0_9MICO</name>
<dbReference type="SUPFAM" id="SSF161098">
    <property type="entry name" value="MetI-like"/>
    <property type="match status" value="1"/>
</dbReference>
<dbReference type="PROSITE" id="PS50928">
    <property type="entry name" value="ABC_TM1"/>
    <property type="match status" value="1"/>
</dbReference>
<keyword evidence="2 7" id="KW-0813">Transport</keyword>
<dbReference type="RefSeq" id="WP_206686877.1">
    <property type="nucleotide sequence ID" value="NZ_BAABCO010000004.1"/>
</dbReference>
<reference evidence="9 10" key="1">
    <citation type="submission" date="2020-08" db="EMBL/GenBank/DDBJ databases">
        <title>Sequencing the genomes of 1000 actinobacteria strains.</title>
        <authorList>
            <person name="Klenk H.-P."/>
        </authorList>
    </citation>
    <scope>NUCLEOTIDE SEQUENCE [LARGE SCALE GENOMIC DNA]</scope>
    <source>
        <strain evidence="9 10">DSM 19600</strain>
    </source>
</reference>
<feature type="transmembrane region" description="Helical" evidence="7">
    <location>
        <begin position="158"/>
        <end position="181"/>
    </location>
</feature>
<feature type="transmembrane region" description="Helical" evidence="7">
    <location>
        <begin position="93"/>
        <end position="119"/>
    </location>
</feature>
<dbReference type="GO" id="GO:0055085">
    <property type="term" value="P:transmembrane transport"/>
    <property type="evidence" value="ECO:0007669"/>
    <property type="project" value="InterPro"/>
</dbReference>
<comment type="caution">
    <text evidence="9">The sequence shown here is derived from an EMBL/GenBank/DDBJ whole genome shotgun (WGS) entry which is preliminary data.</text>
</comment>
<dbReference type="InterPro" id="IPR035906">
    <property type="entry name" value="MetI-like_sf"/>
</dbReference>
<comment type="subcellular location">
    <subcellularLocation>
        <location evidence="1 7">Cell membrane</location>
        <topology evidence="1 7">Multi-pass membrane protein</topology>
    </subcellularLocation>
</comment>
<dbReference type="Pfam" id="PF00528">
    <property type="entry name" value="BPD_transp_1"/>
    <property type="match status" value="1"/>
</dbReference>
<dbReference type="InterPro" id="IPR050901">
    <property type="entry name" value="BP-dep_ABC_trans_perm"/>
</dbReference>
<feature type="transmembrane region" description="Helical" evidence="7">
    <location>
        <begin position="32"/>
        <end position="57"/>
    </location>
</feature>
<evidence type="ECO:0000256" key="3">
    <source>
        <dbReference type="ARBA" id="ARBA00022475"/>
    </source>
</evidence>
<protein>
    <submittedName>
        <fullName evidence="9">Sorbitol/mannitol transport system permease protein</fullName>
    </submittedName>
</protein>
<dbReference type="GO" id="GO:0005886">
    <property type="term" value="C:plasma membrane"/>
    <property type="evidence" value="ECO:0007669"/>
    <property type="project" value="UniProtKB-SubCell"/>
</dbReference>
<comment type="similarity">
    <text evidence="7">Belongs to the binding-protein-dependent transport system permease family.</text>
</comment>
<proteinExistence type="inferred from homology"/>
<keyword evidence="10" id="KW-1185">Reference proteome</keyword>
<feature type="transmembrane region" description="Helical" evidence="7">
    <location>
        <begin position="131"/>
        <end position="152"/>
    </location>
</feature>
<accession>A0AA40SRD0</accession>
<evidence type="ECO:0000313" key="10">
    <source>
        <dbReference type="Proteomes" id="UP000549113"/>
    </source>
</evidence>
<dbReference type="PANTHER" id="PTHR32243">
    <property type="entry name" value="MALTOSE TRANSPORT SYSTEM PERMEASE-RELATED"/>
    <property type="match status" value="1"/>
</dbReference>